<comment type="caution">
    <text evidence="1">The sequence shown here is derived from an EMBL/GenBank/DDBJ whole genome shotgun (WGS) entry which is preliminary data.</text>
</comment>
<dbReference type="Proteomes" id="UP000037315">
    <property type="component" value="Unassembled WGS sequence"/>
</dbReference>
<accession>A0A0J8Y927</accession>
<dbReference type="AlphaFoldDB" id="A0A0J8Y927"/>
<dbReference type="EMBL" id="LFEJ01000018">
    <property type="protein sequence ID" value="KMV33899.1"/>
    <property type="molecule type" value="Genomic_DNA"/>
</dbReference>
<keyword evidence="2" id="KW-1185">Reference proteome</keyword>
<evidence type="ECO:0000313" key="2">
    <source>
        <dbReference type="Proteomes" id="UP000037315"/>
    </source>
</evidence>
<evidence type="ECO:0000313" key="1">
    <source>
        <dbReference type="EMBL" id="KMV33899.1"/>
    </source>
</evidence>
<name>A0A0J8Y927_9ENTR</name>
<gene>
    <name evidence="1" type="ORF">ACH50_14420</name>
</gene>
<organism evidence="1 2">
    <name type="scientific">Franconibacter pulveris</name>
    <dbReference type="NCBI Taxonomy" id="435910"/>
    <lineage>
        <taxon>Bacteria</taxon>
        <taxon>Pseudomonadati</taxon>
        <taxon>Pseudomonadota</taxon>
        <taxon>Gammaproteobacteria</taxon>
        <taxon>Enterobacterales</taxon>
        <taxon>Enterobacteriaceae</taxon>
        <taxon>Franconibacter</taxon>
    </lineage>
</organism>
<dbReference type="OrthoDB" id="7469010at2"/>
<dbReference type="PATRIC" id="fig|1656095.3.peg.786"/>
<protein>
    <submittedName>
        <fullName evidence="1">Phage protein</fullName>
    </submittedName>
</protein>
<proteinExistence type="predicted"/>
<sequence>MADVYDWPDDICPSSLTWRLESSTRTFRSPFNGTSQTVRTPGSRWVCSLTFSNQSDAQARRIEALLAALDGEYGRVRLRDKGREGSNPAGAPVVSDPNQSGVLLYTRGWATSRLVLRTGDYITVNDELKMVTADVTSAADGTATIQIAPMLRTAPPANAVIEVAAPYGIFKLKDNSQGNASRVPGVFTSFTLEFEEAF</sequence>
<dbReference type="RefSeq" id="WP_048888260.1">
    <property type="nucleotide sequence ID" value="NZ_LFEJ01000018.1"/>
</dbReference>
<reference evidence="1 2" key="1">
    <citation type="submission" date="2015-06" db="EMBL/GenBank/DDBJ databases">
        <title>Genome sequencing of Cronobacter sp. strain DJ34 isolated from petroleum contaminated sludge of Duliajan Oil Fields, Assam, India.</title>
        <authorList>
            <person name="Pal S."/>
            <person name="Banerjee T.D."/>
            <person name="Roy A."/>
            <person name="Sar P."/>
            <person name="Kazy S.K."/>
        </authorList>
    </citation>
    <scope>NUCLEOTIDE SEQUENCE [LARGE SCALE GENOMIC DNA]</scope>
    <source>
        <strain evidence="1 2">DJ34</strain>
    </source>
</reference>